<reference evidence="1 2" key="1">
    <citation type="submission" date="2010-01" db="EMBL/GenBank/DDBJ databases">
        <authorList>
            <person name="Weinstock G."/>
            <person name="Sodergren E."/>
            <person name="Clifton S."/>
            <person name="Fulton L."/>
            <person name="Fulton B."/>
            <person name="Courtney L."/>
            <person name="Fronick C."/>
            <person name="Harrison M."/>
            <person name="Strong C."/>
            <person name="Farmer C."/>
            <person name="Delahaunty K."/>
            <person name="Markovic C."/>
            <person name="Hall O."/>
            <person name="Minx P."/>
            <person name="Tomlinson C."/>
            <person name="Mitreva M."/>
            <person name="Nelson J."/>
            <person name="Hou S."/>
            <person name="Wollam A."/>
            <person name="Pepin K.H."/>
            <person name="Johnson M."/>
            <person name="Bhonagiri V."/>
            <person name="Nash W.E."/>
            <person name="Warren W."/>
            <person name="Chinwalla A."/>
            <person name="Mardis E.R."/>
            <person name="Wilson R.K."/>
        </authorList>
    </citation>
    <scope>NUCLEOTIDE SEQUENCE [LARGE SCALE GENOMIC DNA]</scope>
    <source>
        <strain evidence="1 2">NJ9703</strain>
    </source>
</reference>
<comment type="caution">
    <text evidence="1">The sequence shown here is derived from an EMBL/GenBank/DDBJ whole genome shotgun (WGS) entry which is preliminary data.</text>
</comment>
<accession>A0A9W5MYA0</accession>
<dbReference type="AlphaFoldDB" id="A0A9W5MYA0"/>
<evidence type="ECO:0000313" key="2">
    <source>
        <dbReference type="Proteomes" id="UP000004621"/>
    </source>
</evidence>
<protein>
    <submittedName>
        <fullName evidence="1">Uncharacterized protein</fullName>
    </submittedName>
</protein>
<evidence type="ECO:0000313" key="1">
    <source>
        <dbReference type="EMBL" id="EFC50948.1"/>
    </source>
</evidence>
<proteinExistence type="predicted"/>
<organism evidence="1 2">
    <name type="scientific">Neisseria subflava NJ9703</name>
    <dbReference type="NCBI Taxonomy" id="546268"/>
    <lineage>
        <taxon>Bacteria</taxon>
        <taxon>Pseudomonadati</taxon>
        <taxon>Pseudomonadota</taxon>
        <taxon>Betaproteobacteria</taxon>
        <taxon>Neisseriales</taxon>
        <taxon>Neisseriaceae</taxon>
        <taxon>Neisseria</taxon>
    </lineage>
</organism>
<sequence length="70" mass="8302">MPCFFPYHSNGLLFDILKLIWPSEYWISTTMNGFSLSYNTAAPSDTLYIILIYRPISKVNLIRYIMHYFV</sequence>
<dbReference type="EMBL" id="ACEO02000021">
    <property type="protein sequence ID" value="EFC50948.1"/>
    <property type="molecule type" value="Genomic_DNA"/>
</dbReference>
<name>A0A9W5MYA0_NEISU</name>
<dbReference type="Proteomes" id="UP000004621">
    <property type="component" value="Unassembled WGS sequence"/>
</dbReference>
<gene>
    <name evidence="1" type="ORF">NEISUBOT_05625</name>
</gene>